<dbReference type="InterPro" id="IPR050297">
    <property type="entry name" value="LipidA_mod_glycosyltrf_83"/>
</dbReference>
<evidence type="ECO:0000256" key="5">
    <source>
        <dbReference type="ARBA" id="ARBA00022692"/>
    </source>
</evidence>
<dbReference type="GO" id="GO:0009103">
    <property type="term" value="P:lipopolysaccharide biosynthetic process"/>
    <property type="evidence" value="ECO:0007669"/>
    <property type="project" value="UniProtKB-ARBA"/>
</dbReference>
<evidence type="ECO:0000256" key="7">
    <source>
        <dbReference type="ARBA" id="ARBA00023136"/>
    </source>
</evidence>
<evidence type="ECO:0000256" key="3">
    <source>
        <dbReference type="ARBA" id="ARBA00022676"/>
    </source>
</evidence>
<protein>
    <recommendedName>
        <fullName evidence="11">Glycosyltransferase RgtA/B/C/D-like domain-containing protein</fullName>
    </recommendedName>
</protein>
<feature type="transmembrane region" description="Helical" evidence="8">
    <location>
        <begin position="402"/>
        <end position="423"/>
    </location>
</feature>
<dbReference type="EMBL" id="QWLV01000001">
    <property type="protein sequence ID" value="RHW19191.1"/>
    <property type="molecule type" value="Genomic_DNA"/>
</dbReference>
<reference evidence="9 10" key="1">
    <citation type="submission" date="2018-08" db="EMBL/GenBank/DDBJ databases">
        <title>The multiple taxonomic identification of Sphingomonas gilva.</title>
        <authorList>
            <person name="Zhu D."/>
            <person name="Zheng S."/>
        </authorList>
    </citation>
    <scope>NUCLEOTIDE SEQUENCE [LARGE SCALE GENOMIC DNA]</scope>
    <source>
        <strain evidence="9 10">ZDH117</strain>
    </source>
</reference>
<feature type="transmembrane region" description="Helical" evidence="8">
    <location>
        <begin position="92"/>
        <end position="109"/>
    </location>
</feature>
<feature type="transmembrane region" description="Helical" evidence="8">
    <location>
        <begin position="263"/>
        <end position="281"/>
    </location>
</feature>
<keyword evidence="5 8" id="KW-0812">Transmembrane</keyword>
<dbReference type="AlphaFoldDB" id="A0A396RZL5"/>
<evidence type="ECO:0000256" key="2">
    <source>
        <dbReference type="ARBA" id="ARBA00022475"/>
    </source>
</evidence>
<evidence type="ECO:0000313" key="9">
    <source>
        <dbReference type="EMBL" id="RHW19191.1"/>
    </source>
</evidence>
<evidence type="ECO:0000256" key="1">
    <source>
        <dbReference type="ARBA" id="ARBA00004651"/>
    </source>
</evidence>
<feature type="transmembrane region" description="Helical" evidence="8">
    <location>
        <begin position="293"/>
        <end position="315"/>
    </location>
</feature>
<evidence type="ECO:0008006" key="11">
    <source>
        <dbReference type="Google" id="ProtNLM"/>
    </source>
</evidence>
<dbReference type="GO" id="GO:0005886">
    <property type="term" value="C:plasma membrane"/>
    <property type="evidence" value="ECO:0007669"/>
    <property type="project" value="UniProtKB-SubCell"/>
</dbReference>
<gene>
    <name evidence="9" type="ORF">D1610_03525</name>
</gene>
<dbReference type="Proteomes" id="UP000266693">
    <property type="component" value="Unassembled WGS sequence"/>
</dbReference>
<organism evidence="9 10">
    <name type="scientific">Sphingomonas gilva</name>
    <dbReference type="NCBI Taxonomy" id="2305907"/>
    <lineage>
        <taxon>Bacteria</taxon>
        <taxon>Pseudomonadati</taxon>
        <taxon>Pseudomonadota</taxon>
        <taxon>Alphaproteobacteria</taxon>
        <taxon>Sphingomonadales</taxon>
        <taxon>Sphingomonadaceae</taxon>
        <taxon>Sphingomonas</taxon>
    </lineage>
</organism>
<keyword evidence="2" id="KW-1003">Cell membrane</keyword>
<dbReference type="PANTHER" id="PTHR33908:SF11">
    <property type="entry name" value="MEMBRANE PROTEIN"/>
    <property type="match status" value="1"/>
</dbReference>
<keyword evidence="7 8" id="KW-0472">Membrane</keyword>
<comment type="caution">
    <text evidence="9">The sequence shown here is derived from an EMBL/GenBank/DDBJ whole genome shotgun (WGS) entry which is preliminary data.</text>
</comment>
<sequence length="587" mass="64321">MRSASVMASANDELPWPVREANVATQRTARPDIHHDNPSASKCQTSKGRTNYVLHVAPPPAGHSMSDILARQQSTRVETGPFATPYPRTDRMVFQLGILLLVAFLLRVWQFGNPVLHVDDQFYLLMGDRMLQGDLPYVDIWDRKPIGLFLIYAAIRLLGGGGIVEYQIVATLFATATAFVIARIGMRIGSTFGGVSAGIAYLCWLMLFGGDGGQSPVFYNLFMAAAALKAMTALAETSPAPRDLAKDGAVVMLLAGSAMQVKYTALFEGIFFGLVLMWAAWRVFRRPAPVLTLAAAWVAIALAPTALAWAVYAWLGHSDAFFFANFLSIFDRPPSPTRDLMSRLGLMAMYSAPLWLCVIAVMRGRFYSGATLPTAGARTFVLAWLAAATLGLLIFGTYYDHYFLPVLVPLTAAIAPLMGAPGTGMNLFVLNGRQVTTPLIIVMAIPALIMTKIQIYDNIKSRGDGSGIDRIAEVAAPRLGDGCLFVFDNEPILYYKTNSCLNSPYAFPPHLSSVWEDDATGVNTLEEVGRILARKPPVIVTSAEIENEPNLSTWRLVRSAIARDYRLIHSEPIGYRTRVVYERLPRS</sequence>
<dbReference type="RefSeq" id="WP_118862699.1">
    <property type="nucleotide sequence ID" value="NZ_QWLV01000001.1"/>
</dbReference>
<evidence type="ECO:0000256" key="8">
    <source>
        <dbReference type="SAM" id="Phobius"/>
    </source>
</evidence>
<evidence type="ECO:0000256" key="6">
    <source>
        <dbReference type="ARBA" id="ARBA00022989"/>
    </source>
</evidence>
<keyword evidence="6 8" id="KW-1133">Transmembrane helix</keyword>
<evidence type="ECO:0000313" key="10">
    <source>
        <dbReference type="Proteomes" id="UP000266693"/>
    </source>
</evidence>
<feature type="transmembrane region" description="Helical" evidence="8">
    <location>
        <begin position="146"/>
        <end position="164"/>
    </location>
</feature>
<keyword evidence="3" id="KW-0328">Glycosyltransferase</keyword>
<comment type="subcellular location">
    <subcellularLocation>
        <location evidence="1">Cell membrane</location>
        <topology evidence="1">Multi-pass membrane protein</topology>
    </subcellularLocation>
</comment>
<accession>A0A396RZL5</accession>
<feature type="transmembrane region" description="Helical" evidence="8">
    <location>
        <begin position="344"/>
        <end position="363"/>
    </location>
</feature>
<dbReference type="GO" id="GO:0016763">
    <property type="term" value="F:pentosyltransferase activity"/>
    <property type="evidence" value="ECO:0007669"/>
    <property type="project" value="TreeGrafter"/>
</dbReference>
<keyword evidence="4" id="KW-0808">Transferase</keyword>
<feature type="transmembrane region" description="Helical" evidence="8">
    <location>
        <begin position="192"/>
        <end position="210"/>
    </location>
</feature>
<name>A0A396RZL5_9SPHN</name>
<keyword evidence="10" id="KW-1185">Reference proteome</keyword>
<evidence type="ECO:0000256" key="4">
    <source>
        <dbReference type="ARBA" id="ARBA00022679"/>
    </source>
</evidence>
<dbReference type="PANTHER" id="PTHR33908">
    <property type="entry name" value="MANNOSYLTRANSFERASE YKCB-RELATED"/>
    <property type="match status" value="1"/>
</dbReference>
<proteinExistence type="predicted"/>
<feature type="transmembrane region" description="Helical" evidence="8">
    <location>
        <begin position="435"/>
        <end position="456"/>
    </location>
</feature>
<feature type="transmembrane region" description="Helical" evidence="8">
    <location>
        <begin position="375"/>
        <end position="396"/>
    </location>
</feature>